<dbReference type="OrthoDB" id="9813719at2"/>
<protein>
    <submittedName>
        <fullName evidence="4">Zeta_2 toxin</fullName>
        <ecNumber evidence="4">2.7.1.-</ecNumber>
    </submittedName>
</protein>
<keyword evidence="1" id="KW-0547">Nucleotide-binding</keyword>
<evidence type="ECO:0000256" key="2">
    <source>
        <dbReference type="ARBA" id="ARBA00022840"/>
    </source>
</evidence>
<accession>A0A3S4ZC71</accession>
<keyword evidence="5" id="KW-1185">Reference proteome</keyword>
<sequence length="297" mass="33390">MMPAREAAAFEMIWDDLISENQVRPSSLPKGFVLGGQPGAGKSNLVRKINAELGGNLLVVNGDEFRRYHPDFDDIQAQYGKDAPKYTAAFSGMMTERVIAKALAEGYNVSVEGTFRTADVPMKTLDDMRRHGYETAVYIQTTPTEVSWQSTLERYEQMELLGEMPRYTDKAHHDLVVELLPKNADTVFLSGKADHFRVYNRDGLVFDDRIHVGQIPGTTIDYELHRNERELGKIREGFQKNTHLLSPAQKQVIQAGEAVIKGLSPAEQMQARINLYGSLLAQIKERHPSLDGSEPER</sequence>
<evidence type="ECO:0000313" key="4">
    <source>
        <dbReference type="EMBL" id="VEJ50455.1"/>
    </source>
</evidence>
<dbReference type="Gene3D" id="3.40.50.300">
    <property type="entry name" value="P-loop containing nucleotide triphosphate hydrolases"/>
    <property type="match status" value="1"/>
</dbReference>
<keyword evidence="4" id="KW-0808">Transferase</keyword>
<dbReference type="InterPro" id="IPR010488">
    <property type="entry name" value="Zeta_toxin_domain"/>
</dbReference>
<evidence type="ECO:0000313" key="5">
    <source>
        <dbReference type="Proteomes" id="UP000272771"/>
    </source>
</evidence>
<keyword evidence="2" id="KW-0067">ATP-binding</keyword>
<reference evidence="4 5" key="1">
    <citation type="submission" date="2018-12" db="EMBL/GenBank/DDBJ databases">
        <authorList>
            <consortium name="Pathogen Informatics"/>
        </authorList>
    </citation>
    <scope>NUCLEOTIDE SEQUENCE [LARGE SCALE GENOMIC DNA]</scope>
    <source>
        <strain evidence="4 5">NCTC12742</strain>
    </source>
</reference>
<organism evidence="4 5">
    <name type="scientific">Neisseria weaveri</name>
    <dbReference type="NCBI Taxonomy" id="28091"/>
    <lineage>
        <taxon>Bacteria</taxon>
        <taxon>Pseudomonadati</taxon>
        <taxon>Pseudomonadota</taxon>
        <taxon>Betaproteobacteria</taxon>
        <taxon>Neisseriales</taxon>
        <taxon>Neisseriaceae</taxon>
        <taxon>Neisseria</taxon>
    </lineage>
</organism>
<dbReference type="GO" id="GO:0016301">
    <property type="term" value="F:kinase activity"/>
    <property type="evidence" value="ECO:0007669"/>
    <property type="project" value="InterPro"/>
</dbReference>
<gene>
    <name evidence="4" type="ORF">NCTC12742_00699</name>
</gene>
<dbReference type="GO" id="GO:0005524">
    <property type="term" value="F:ATP binding"/>
    <property type="evidence" value="ECO:0007669"/>
    <property type="project" value="UniProtKB-KW"/>
</dbReference>
<feature type="domain" description="Zeta toxin" evidence="3">
    <location>
        <begin position="23"/>
        <end position="206"/>
    </location>
</feature>
<proteinExistence type="predicted"/>
<dbReference type="RefSeq" id="WP_004282711.1">
    <property type="nucleotide sequence ID" value="NZ_CAUJRG010000002.1"/>
</dbReference>
<dbReference type="AlphaFoldDB" id="A0A3S4ZC71"/>
<dbReference type="EMBL" id="LR134533">
    <property type="protein sequence ID" value="VEJ50455.1"/>
    <property type="molecule type" value="Genomic_DNA"/>
</dbReference>
<dbReference type="SUPFAM" id="SSF52540">
    <property type="entry name" value="P-loop containing nucleoside triphosphate hydrolases"/>
    <property type="match status" value="1"/>
</dbReference>
<name>A0A3S4ZC71_9NEIS</name>
<dbReference type="InterPro" id="IPR027417">
    <property type="entry name" value="P-loop_NTPase"/>
</dbReference>
<evidence type="ECO:0000256" key="1">
    <source>
        <dbReference type="ARBA" id="ARBA00022741"/>
    </source>
</evidence>
<dbReference type="Pfam" id="PF06414">
    <property type="entry name" value="Zeta_toxin"/>
    <property type="match status" value="1"/>
</dbReference>
<dbReference type="EC" id="2.7.1.-" evidence="4"/>
<dbReference type="Proteomes" id="UP000272771">
    <property type="component" value="Chromosome"/>
</dbReference>
<evidence type="ECO:0000259" key="3">
    <source>
        <dbReference type="Pfam" id="PF06414"/>
    </source>
</evidence>